<feature type="region of interest" description="Disordered" evidence="1">
    <location>
        <begin position="28"/>
        <end position="57"/>
    </location>
</feature>
<evidence type="ECO:0000313" key="3">
    <source>
        <dbReference type="Proteomes" id="UP001589776"/>
    </source>
</evidence>
<reference evidence="2 3" key="1">
    <citation type="submission" date="2024-09" db="EMBL/GenBank/DDBJ databases">
        <authorList>
            <person name="Sun Q."/>
            <person name="Mori K."/>
        </authorList>
    </citation>
    <scope>NUCLEOTIDE SEQUENCE [LARGE SCALE GENOMIC DNA]</scope>
    <source>
        <strain evidence="2 3">CCM 7759</strain>
    </source>
</reference>
<evidence type="ECO:0000313" key="2">
    <source>
        <dbReference type="EMBL" id="MFC0216571.1"/>
    </source>
</evidence>
<proteinExistence type="predicted"/>
<dbReference type="RefSeq" id="WP_377474882.1">
    <property type="nucleotide sequence ID" value="NZ_JBHLWN010000122.1"/>
</dbReference>
<evidence type="ECO:0008006" key="4">
    <source>
        <dbReference type="Google" id="ProtNLM"/>
    </source>
</evidence>
<evidence type="ECO:0000256" key="1">
    <source>
        <dbReference type="SAM" id="MobiDB-lite"/>
    </source>
</evidence>
<keyword evidence="3" id="KW-1185">Reference proteome</keyword>
<accession>A0ABV6DVA1</accession>
<sequence>MPDFFASQDEASYMSDDEYRRALRHFAGTNADEADNDIAAGAELNGVRSEAQQPGER</sequence>
<dbReference type="EMBL" id="JBHLWN010000122">
    <property type="protein sequence ID" value="MFC0216571.1"/>
    <property type="molecule type" value="Genomic_DNA"/>
</dbReference>
<comment type="caution">
    <text evidence="2">The sequence shown here is derived from an EMBL/GenBank/DDBJ whole genome shotgun (WGS) entry which is preliminary data.</text>
</comment>
<name>A0ABV6DVA1_9BACL</name>
<organism evidence="2 3">
    <name type="scientific">Paenibacillus chartarius</name>
    <dbReference type="NCBI Taxonomy" id="747481"/>
    <lineage>
        <taxon>Bacteria</taxon>
        <taxon>Bacillati</taxon>
        <taxon>Bacillota</taxon>
        <taxon>Bacilli</taxon>
        <taxon>Bacillales</taxon>
        <taxon>Paenibacillaceae</taxon>
        <taxon>Paenibacillus</taxon>
    </lineage>
</organism>
<gene>
    <name evidence="2" type="ORF">ACFFK0_29680</name>
</gene>
<dbReference type="Proteomes" id="UP001589776">
    <property type="component" value="Unassembled WGS sequence"/>
</dbReference>
<protein>
    <recommendedName>
        <fullName evidence="4">YfhD family protein</fullName>
    </recommendedName>
</protein>